<dbReference type="PROSITE" id="PS51085">
    <property type="entry name" value="2FE2S_FER_2"/>
    <property type="match status" value="1"/>
</dbReference>
<evidence type="ECO:0000313" key="12">
    <source>
        <dbReference type="Proteomes" id="UP000788153"/>
    </source>
</evidence>
<dbReference type="PROSITE" id="PS51384">
    <property type="entry name" value="FAD_FR"/>
    <property type="match status" value="1"/>
</dbReference>
<dbReference type="CDD" id="cd06214">
    <property type="entry name" value="PA_degradation_oxidoreductase_like"/>
    <property type="match status" value="1"/>
</dbReference>
<name>A0ABX0TWK0_9SPHN</name>
<dbReference type="RefSeq" id="WP_140047917.1">
    <property type="nucleotide sequence ID" value="NZ_BAAAEV010000001.1"/>
</dbReference>
<evidence type="ECO:0000256" key="3">
    <source>
        <dbReference type="ARBA" id="ARBA00022714"/>
    </source>
</evidence>
<gene>
    <name evidence="11" type="ORF">FHT01_000237</name>
</gene>
<evidence type="ECO:0000313" key="11">
    <source>
        <dbReference type="EMBL" id="NIJ22695.1"/>
    </source>
</evidence>
<dbReference type="InterPro" id="IPR006058">
    <property type="entry name" value="2Fe2S_fd_BS"/>
</dbReference>
<keyword evidence="2" id="KW-0285">Flavoprotein</keyword>
<dbReference type="SUPFAM" id="SSF52343">
    <property type="entry name" value="Ferredoxin reductase-like, C-terminal NADP-linked domain"/>
    <property type="match status" value="1"/>
</dbReference>
<dbReference type="Pfam" id="PF00970">
    <property type="entry name" value="FAD_binding_6"/>
    <property type="match status" value="1"/>
</dbReference>
<feature type="domain" description="2Fe-2S ferredoxin-type" evidence="9">
    <location>
        <begin position="268"/>
        <end position="358"/>
    </location>
</feature>
<dbReference type="PANTHER" id="PTHR47354:SF8">
    <property type="entry name" value="1,2-PHENYLACETYL-COA EPOXIDASE, SUBUNIT E"/>
    <property type="match status" value="1"/>
</dbReference>
<keyword evidence="6" id="KW-0560">Oxidoreductase</keyword>
<dbReference type="InterPro" id="IPR008333">
    <property type="entry name" value="Cbr1-like_FAD-bd_dom"/>
</dbReference>
<evidence type="ECO:0000256" key="6">
    <source>
        <dbReference type="ARBA" id="ARBA00023002"/>
    </source>
</evidence>
<dbReference type="NCBIfam" id="TIGR02160">
    <property type="entry name" value="PA_CoA_Oxy5"/>
    <property type="match status" value="1"/>
</dbReference>
<sequence>MSDQFHRLTIAEVRRETDDAVSVRFAVPENAAQHFSFRAGQHVTLRAEIDGEELRRNYSVCVAPHEGELRVAIKSIAGGRFSTWANAALAAGQQIEVMAPHGSFTWRFDVAAARDYVGFAGGSGITPILSLLKTALATEPLSRFTLLYGNRHSAGILFLEEIAALKDRYLDRLVVHHFLEDEEEDVALFNGRLDAAKVGDVLAGLVDPARIDAAFICGPGPMMDAVEAGLRGAGVPAERILIERFTAGPQTAEQLAHARAAQAEAAGRTVQVTLDGRRRTLRFDPDKGSILENARAAGLPAPFACKAGVCATCRAQVVAGEVSMQANYGLSAEEVAAGYVLTCQAVPLTDDVALDYDA</sequence>
<dbReference type="InterPro" id="IPR011884">
    <property type="entry name" value="PaaE"/>
</dbReference>
<evidence type="ECO:0000256" key="2">
    <source>
        <dbReference type="ARBA" id="ARBA00022630"/>
    </source>
</evidence>
<accession>A0ABX0TWK0</accession>
<dbReference type="PANTHER" id="PTHR47354">
    <property type="entry name" value="NADH OXIDOREDUCTASE HCR"/>
    <property type="match status" value="1"/>
</dbReference>
<protein>
    <submittedName>
        <fullName evidence="11">Ring-1,2-phenylacetyl-CoA epoxidase subunit PaaE</fullName>
    </submittedName>
</protein>
<keyword evidence="3" id="KW-0001">2Fe-2S</keyword>
<evidence type="ECO:0000256" key="4">
    <source>
        <dbReference type="ARBA" id="ARBA00022723"/>
    </source>
</evidence>
<keyword evidence="4" id="KW-0479">Metal-binding</keyword>
<dbReference type="SUPFAM" id="SSF63380">
    <property type="entry name" value="Riboflavin synthase domain-like"/>
    <property type="match status" value="1"/>
</dbReference>
<dbReference type="InterPro" id="IPR050415">
    <property type="entry name" value="MRET"/>
</dbReference>
<dbReference type="Gene3D" id="3.40.50.80">
    <property type="entry name" value="Nucleotide-binding domain of ferredoxin-NADP reductase (FNR) module"/>
    <property type="match status" value="1"/>
</dbReference>
<organism evidence="11 12">
    <name type="scientific">Sphingomonas japonica</name>
    <dbReference type="NCBI Taxonomy" id="511662"/>
    <lineage>
        <taxon>Bacteria</taxon>
        <taxon>Pseudomonadati</taxon>
        <taxon>Pseudomonadota</taxon>
        <taxon>Alphaproteobacteria</taxon>
        <taxon>Sphingomonadales</taxon>
        <taxon>Sphingomonadaceae</taxon>
        <taxon>Sphingomonas</taxon>
    </lineage>
</organism>
<evidence type="ECO:0000256" key="7">
    <source>
        <dbReference type="ARBA" id="ARBA00023004"/>
    </source>
</evidence>
<dbReference type="PROSITE" id="PS00197">
    <property type="entry name" value="2FE2S_FER_1"/>
    <property type="match status" value="1"/>
</dbReference>
<proteinExistence type="predicted"/>
<dbReference type="InterPro" id="IPR001433">
    <property type="entry name" value="OxRdtase_FAD/NAD-bd"/>
</dbReference>
<dbReference type="InterPro" id="IPR017927">
    <property type="entry name" value="FAD-bd_FR_type"/>
</dbReference>
<keyword evidence="8" id="KW-0411">Iron-sulfur</keyword>
<dbReference type="CDD" id="cd00207">
    <property type="entry name" value="fer2"/>
    <property type="match status" value="1"/>
</dbReference>
<dbReference type="EMBL" id="JAASQP010000001">
    <property type="protein sequence ID" value="NIJ22695.1"/>
    <property type="molecule type" value="Genomic_DNA"/>
</dbReference>
<evidence type="ECO:0000259" key="10">
    <source>
        <dbReference type="PROSITE" id="PS51384"/>
    </source>
</evidence>
<dbReference type="InterPro" id="IPR036010">
    <property type="entry name" value="2Fe-2S_ferredoxin-like_sf"/>
</dbReference>
<comment type="cofactor">
    <cofactor evidence="1">
        <name>FAD</name>
        <dbReference type="ChEBI" id="CHEBI:57692"/>
    </cofactor>
</comment>
<dbReference type="Proteomes" id="UP000788153">
    <property type="component" value="Unassembled WGS sequence"/>
</dbReference>
<comment type="caution">
    <text evidence="11">The sequence shown here is derived from an EMBL/GenBank/DDBJ whole genome shotgun (WGS) entry which is preliminary data.</text>
</comment>
<keyword evidence="7" id="KW-0408">Iron</keyword>
<dbReference type="InterPro" id="IPR039261">
    <property type="entry name" value="FNR_nucleotide-bd"/>
</dbReference>
<keyword evidence="5" id="KW-0274">FAD</keyword>
<evidence type="ECO:0000256" key="5">
    <source>
        <dbReference type="ARBA" id="ARBA00022827"/>
    </source>
</evidence>
<keyword evidence="12" id="KW-1185">Reference proteome</keyword>
<evidence type="ECO:0000256" key="1">
    <source>
        <dbReference type="ARBA" id="ARBA00001974"/>
    </source>
</evidence>
<dbReference type="Gene3D" id="2.40.30.10">
    <property type="entry name" value="Translation factors"/>
    <property type="match status" value="1"/>
</dbReference>
<reference evidence="11 12" key="1">
    <citation type="submission" date="2020-03" db="EMBL/GenBank/DDBJ databases">
        <title>Genomic Encyclopedia of Type Strains, Phase IV (KMG-IV): sequencing the most valuable type-strain genomes for metagenomic binning, comparative biology and taxonomic classification.</title>
        <authorList>
            <person name="Goeker M."/>
        </authorList>
    </citation>
    <scope>NUCLEOTIDE SEQUENCE [LARGE SCALE GENOMIC DNA]</scope>
    <source>
        <strain evidence="11 12">DSM 22753</strain>
    </source>
</reference>
<dbReference type="Gene3D" id="3.10.20.30">
    <property type="match status" value="1"/>
</dbReference>
<dbReference type="SUPFAM" id="SSF54292">
    <property type="entry name" value="2Fe-2S ferredoxin-like"/>
    <property type="match status" value="1"/>
</dbReference>
<dbReference type="InterPro" id="IPR012675">
    <property type="entry name" value="Beta-grasp_dom_sf"/>
</dbReference>
<dbReference type="Pfam" id="PF00111">
    <property type="entry name" value="Fer2"/>
    <property type="match status" value="1"/>
</dbReference>
<dbReference type="Pfam" id="PF00175">
    <property type="entry name" value="NAD_binding_1"/>
    <property type="match status" value="1"/>
</dbReference>
<feature type="domain" description="FAD-binding FR-type" evidence="10">
    <location>
        <begin position="3"/>
        <end position="107"/>
    </location>
</feature>
<dbReference type="InterPro" id="IPR017938">
    <property type="entry name" value="Riboflavin_synthase-like_b-brl"/>
</dbReference>
<dbReference type="PRINTS" id="PR00406">
    <property type="entry name" value="CYTB5RDTASE"/>
</dbReference>
<evidence type="ECO:0000256" key="8">
    <source>
        <dbReference type="ARBA" id="ARBA00023014"/>
    </source>
</evidence>
<dbReference type="InterPro" id="IPR001041">
    <property type="entry name" value="2Fe-2S_ferredoxin-type"/>
</dbReference>
<evidence type="ECO:0000259" key="9">
    <source>
        <dbReference type="PROSITE" id="PS51085"/>
    </source>
</evidence>